<feature type="transmembrane region" description="Helical" evidence="1">
    <location>
        <begin position="46"/>
        <end position="64"/>
    </location>
</feature>
<reference evidence="2" key="1">
    <citation type="submission" date="2023-05" db="EMBL/GenBank/DDBJ databases">
        <title>Nepenthes gracilis genome sequencing.</title>
        <authorList>
            <person name="Fukushima K."/>
        </authorList>
    </citation>
    <scope>NUCLEOTIDE SEQUENCE</scope>
    <source>
        <strain evidence="2">SING2019-196</strain>
    </source>
</reference>
<proteinExistence type="predicted"/>
<comment type="caution">
    <text evidence="2">The sequence shown here is derived from an EMBL/GenBank/DDBJ whole genome shotgun (WGS) entry which is preliminary data.</text>
</comment>
<dbReference type="EMBL" id="BSYO01000038">
    <property type="protein sequence ID" value="GMH30411.1"/>
    <property type="molecule type" value="Genomic_DNA"/>
</dbReference>
<keyword evidence="3" id="KW-1185">Reference proteome</keyword>
<keyword evidence="1" id="KW-1133">Transmembrane helix</keyword>
<dbReference type="AlphaFoldDB" id="A0AAD3TJY9"/>
<name>A0AAD3TJY9_NEPGR</name>
<keyword evidence="1" id="KW-0812">Transmembrane</keyword>
<accession>A0AAD3TJY9</accession>
<gene>
    <name evidence="2" type="ORF">Nepgr_032254</name>
</gene>
<evidence type="ECO:0000313" key="2">
    <source>
        <dbReference type="EMBL" id="GMH30411.1"/>
    </source>
</evidence>
<feature type="transmembrane region" description="Helical" evidence="1">
    <location>
        <begin position="76"/>
        <end position="104"/>
    </location>
</feature>
<evidence type="ECO:0000256" key="1">
    <source>
        <dbReference type="SAM" id="Phobius"/>
    </source>
</evidence>
<evidence type="ECO:0000313" key="3">
    <source>
        <dbReference type="Proteomes" id="UP001279734"/>
    </source>
</evidence>
<organism evidence="2 3">
    <name type="scientific">Nepenthes gracilis</name>
    <name type="common">Slender pitcher plant</name>
    <dbReference type="NCBI Taxonomy" id="150966"/>
    <lineage>
        <taxon>Eukaryota</taxon>
        <taxon>Viridiplantae</taxon>
        <taxon>Streptophyta</taxon>
        <taxon>Embryophyta</taxon>
        <taxon>Tracheophyta</taxon>
        <taxon>Spermatophyta</taxon>
        <taxon>Magnoliopsida</taxon>
        <taxon>eudicotyledons</taxon>
        <taxon>Gunneridae</taxon>
        <taxon>Pentapetalae</taxon>
        <taxon>Caryophyllales</taxon>
        <taxon>Nepenthaceae</taxon>
        <taxon>Nepenthes</taxon>
    </lineage>
</organism>
<protein>
    <submittedName>
        <fullName evidence="2">Uncharacterized protein</fullName>
    </submittedName>
</protein>
<sequence length="115" mass="12900">MPEERKFLAWWKASCAVWCLLKAEHHAGCWGDDATAQCYFGCLVELLLPLLICSYGVSIVWHLAGNNDFGDAFRFVLVRADVILAVCSPAWFCPLFGLICWVIAPLLLELCDCFV</sequence>
<keyword evidence="1" id="KW-0472">Membrane</keyword>
<dbReference type="Proteomes" id="UP001279734">
    <property type="component" value="Unassembled WGS sequence"/>
</dbReference>